<dbReference type="InterPro" id="IPR050362">
    <property type="entry name" value="Cation-dep_OMT"/>
</dbReference>
<protein>
    <submittedName>
        <fullName evidence="5">Caffeoyl-CoA O-methyltransferase</fullName>
    </submittedName>
</protein>
<dbReference type="Proteomes" id="UP000053758">
    <property type="component" value="Unassembled WGS sequence"/>
</dbReference>
<keyword evidence="2 5" id="KW-0808">Transferase</keyword>
<evidence type="ECO:0000256" key="3">
    <source>
        <dbReference type="ARBA" id="ARBA00022691"/>
    </source>
</evidence>
<evidence type="ECO:0000313" key="6">
    <source>
        <dbReference type="Proteomes" id="UP000053758"/>
    </source>
</evidence>
<dbReference type="GO" id="GO:0008757">
    <property type="term" value="F:S-adenosylmethionine-dependent methyltransferase activity"/>
    <property type="evidence" value="ECO:0007669"/>
    <property type="project" value="TreeGrafter"/>
</dbReference>
<dbReference type="Gene3D" id="3.40.50.150">
    <property type="entry name" value="Vaccinia Virus protein VP39"/>
    <property type="match status" value="1"/>
</dbReference>
<organism evidence="5 6">
    <name type="scientific">Pseudozyma antarctica</name>
    <name type="common">Yeast</name>
    <name type="synonym">Candida antarctica</name>
    <dbReference type="NCBI Taxonomy" id="84753"/>
    <lineage>
        <taxon>Eukaryota</taxon>
        <taxon>Fungi</taxon>
        <taxon>Dikarya</taxon>
        <taxon>Basidiomycota</taxon>
        <taxon>Ustilaginomycotina</taxon>
        <taxon>Ustilaginomycetes</taxon>
        <taxon>Ustilaginales</taxon>
        <taxon>Ustilaginaceae</taxon>
        <taxon>Moesziomyces</taxon>
    </lineage>
</organism>
<keyword evidence="3" id="KW-0949">S-adenosyl-L-methionine</keyword>
<evidence type="ECO:0000256" key="2">
    <source>
        <dbReference type="ARBA" id="ARBA00022679"/>
    </source>
</evidence>
<dbReference type="SUPFAM" id="SSF53335">
    <property type="entry name" value="S-adenosyl-L-methionine-dependent methyltransferases"/>
    <property type="match status" value="1"/>
</dbReference>
<keyword evidence="6" id="KW-1185">Reference proteome</keyword>
<reference evidence="6" key="1">
    <citation type="journal article" date="2014" name="Genome Announc.">
        <title>Draft Genome Sequence of the Yeast Pseudozyma antarctica Type Strain JCM10317, a Producer of the Glycolipid Biosurfactants, Mannosylerythritol Lipids.</title>
        <authorList>
            <person name="Saika A."/>
            <person name="Koike H."/>
            <person name="Hori T."/>
            <person name="Fukuoka T."/>
            <person name="Sato S."/>
            <person name="Habe H."/>
            <person name="Kitamoto D."/>
            <person name="Morita T."/>
        </authorList>
    </citation>
    <scope>NUCLEOTIDE SEQUENCE [LARGE SCALE GENOMIC DNA]</scope>
    <source>
        <strain evidence="6">JCM 10317</strain>
    </source>
</reference>
<accession>A0A081CDZ3</accession>
<keyword evidence="1 5" id="KW-0489">Methyltransferase</keyword>
<gene>
    <name evidence="5" type="ORF">PAN0_007c3105</name>
</gene>
<dbReference type="GO" id="GO:0032259">
    <property type="term" value="P:methylation"/>
    <property type="evidence" value="ECO:0007669"/>
    <property type="project" value="UniProtKB-KW"/>
</dbReference>
<dbReference type="InterPro" id="IPR029063">
    <property type="entry name" value="SAM-dependent_MTases_sf"/>
</dbReference>
<dbReference type="PANTHER" id="PTHR10509:SF14">
    <property type="entry name" value="CAFFEOYL-COA O-METHYLTRANSFERASE 3-RELATED"/>
    <property type="match status" value="1"/>
</dbReference>
<evidence type="ECO:0000256" key="4">
    <source>
        <dbReference type="ARBA" id="ARBA00023453"/>
    </source>
</evidence>
<dbReference type="PANTHER" id="PTHR10509">
    <property type="entry name" value="O-METHYLTRANSFERASE-RELATED"/>
    <property type="match status" value="1"/>
</dbReference>
<dbReference type="HOGENOM" id="CLU_067676_1_2_1"/>
<dbReference type="AlphaFoldDB" id="A0A081CDZ3"/>
<dbReference type="InterPro" id="IPR002935">
    <property type="entry name" value="SAM_O-MeTrfase"/>
</dbReference>
<dbReference type="CDD" id="cd02440">
    <property type="entry name" value="AdoMet_MTases"/>
    <property type="match status" value="1"/>
</dbReference>
<proteinExistence type="inferred from homology"/>
<dbReference type="PROSITE" id="PS51682">
    <property type="entry name" value="SAM_OMT_I"/>
    <property type="match status" value="1"/>
</dbReference>
<dbReference type="GeneID" id="26303922"/>
<evidence type="ECO:0000313" key="5">
    <source>
        <dbReference type="EMBL" id="GAK64889.1"/>
    </source>
</evidence>
<dbReference type="Pfam" id="PF01596">
    <property type="entry name" value="Methyltransf_3"/>
    <property type="match status" value="1"/>
</dbReference>
<evidence type="ECO:0000256" key="1">
    <source>
        <dbReference type="ARBA" id="ARBA00022603"/>
    </source>
</evidence>
<comment type="similarity">
    <text evidence="4">Belongs to the class I-like SAM-binding methyltransferase superfamily. Cation-dependent O-methyltransferase family.</text>
</comment>
<dbReference type="RefSeq" id="XP_014656676.1">
    <property type="nucleotide sequence ID" value="XM_014801190.1"/>
</dbReference>
<dbReference type="EMBL" id="DF830074">
    <property type="protein sequence ID" value="GAK64889.1"/>
    <property type="molecule type" value="Genomic_DNA"/>
</dbReference>
<dbReference type="OrthoDB" id="10251242at2759"/>
<name>A0A081CDZ3_PSEA2</name>
<dbReference type="GO" id="GO:0008171">
    <property type="term" value="F:O-methyltransferase activity"/>
    <property type="evidence" value="ECO:0007669"/>
    <property type="project" value="InterPro"/>
</dbReference>
<sequence length="286" mass="31252">MSDTIELPVEAPLTSASKLLSGVLSQLDSTRAPTAEQLRQLQLVQTLLSGMDAYLDSVSSPAPAVQRPLLKATAEHDWQAAWDNKQTLFHLSAAWSAGAYEGNLVGMLTKLMQAKKVLEIGMFTGTTTVCIANQLPEGGKVTALEIDPYLDAFTRPLFDKTGLGDKIDVKVGNAVEELDKIALNILDDQEAFDVIFIDADKPAYKTYLQAILDKGLLKRNGLLVVDNTLYKGTPWTEGLVDEKALEIGKQNAEAIKQFNQVVRADKRVEVVVLPVRDGVSLIMRTQ</sequence>